<dbReference type="PRINTS" id="PR00455">
    <property type="entry name" value="HTHTETR"/>
</dbReference>
<dbReference type="PANTHER" id="PTHR30055:SF151">
    <property type="entry name" value="TRANSCRIPTIONAL REGULATORY PROTEIN"/>
    <property type="match status" value="1"/>
</dbReference>
<dbReference type="InterPro" id="IPR009057">
    <property type="entry name" value="Homeodomain-like_sf"/>
</dbReference>
<dbReference type="EMBL" id="JBHSIT010000003">
    <property type="protein sequence ID" value="MFC4908334.1"/>
    <property type="molecule type" value="Genomic_DNA"/>
</dbReference>
<gene>
    <name evidence="6" type="ORF">ACFPCY_13440</name>
</gene>
<dbReference type="InterPro" id="IPR041478">
    <property type="entry name" value="TetR_C_27"/>
</dbReference>
<dbReference type="InterPro" id="IPR036271">
    <property type="entry name" value="Tet_transcr_reg_TetR-rel_C_sf"/>
</dbReference>
<dbReference type="PROSITE" id="PS01081">
    <property type="entry name" value="HTH_TETR_1"/>
    <property type="match status" value="1"/>
</dbReference>
<name>A0ABV9TWI9_9ACTN</name>
<evidence type="ECO:0000256" key="3">
    <source>
        <dbReference type="ARBA" id="ARBA00023163"/>
    </source>
</evidence>
<dbReference type="Pfam" id="PF17935">
    <property type="entry name" value="TetR_C_27"/>
    <property type="match status" value="1"/>
</dbReference>
<protein>
    <submittedName>
        <fullName evidence="6">TetR family transcriptional regulator</fullName>
    </submittedName>
</protein>
<dbReference type="RefSeq" id="WP_378254847.1">
    <property type="nucleotide sequence ID" value="NZ_JBHSIT010000003.1"/>
</dbReference>
<dbReference type="PROSITE" id="PS50977">
    <property type="entry name" value="HTH_TETR_2"/>
    <property type="match status" value="1"/>
</dbReference>
<evidence type="ECO:0000256" key="2">
    <source>
        <dbReference type="ARBA" id="ARBA00023125"/>
    </source>
</evidence>
<comment type="caution">
    <text evidence="6">The sequence shown here is derived from an EMBL/GenBank/DDBJ whole genome shotgun (WGS) entry which is preliminary data.</text>
</comment>
<organism evidence="6 7">
    <name type="scientific">Actinomadura gamaensis</name>
    <dbReference type="NCBI Taxonomy" id="1763541"/>
    <lineage>
        <taxon>Bacteria</taxon>
        <taxon>Bacillati</taxon>
        <taxon>Actinomycetota</taxon>
        <taxon>Actinomycetes</taxon>
        <taxon>Streptosporangiales</taxon>
        <taxon>Thermomonosporaceae</taxon>
        <taxon>Actinomadura</taxon>
    </lineage>
</organism>
<dbReference type="InterPro" id="IPR001647">
    <property type="entry name" value="HTH_TetR"/>
</dbReference>
<proteinExistence type="predicted"/>
<keyword evidence="3" id="KW-0804">Transcription</keyword>
<dbReference type="Proteomes" id="UP001595872">
    <property type="component" value="Unassembled WGS sequence"/>
</dbReference>
<keyword evidence="2 4" id="KW-0238">DNA-binding</keyword>
<reference evidence="7" key="1">
    <citation type="journal article" date="2019" name="Int. J. Syst. Evol. Microbiol.">
        <title>The Global Catalogue of Microorganisms (GCM) 10K type strain sequencing project: providing services to taxonomists for standard genome sequencing and annotation.</title>
        <authorList>
            <consortium name="The Broad Institute Genomics Platform"/>
            <consortium name="The Broad Institute Genome Sequencing Center for Infectious Disease"/>
            <person name="Wu L."/>
            <person name="Ma J."/>
        </authorList>
    </citation>
    <scope>NUCLEOTIDE SEQUENCE [LARGE SCALE GENOMIC DNA]</scope>
    <source>
        <strain evidence="7">KLKA75</strain>
    </source>
</reference>
<dbReference type="SUPFAM" id="SSF48498">
    <property type="entry name" value="Tetracyclin repressor-like, C-terminal domain"/>
    <property type="match status" value="1"/>
</dbReference>
<accession>A0ABV9TWI9</accession>
<dbReference type="Gene3D" id="1.10.357.10">
    <property type="entry name" value="Tetracycline Repressor, domain 2"/>
    <property type="match status" value="1"/>
</dbReference>
<dbReference type="PANTHER" id="PTHR30055">
    <property type="entry name" value="HTH-TYPE TRANSCRIPTIONAL REGULATOR RUTR"/>
    <property type="match status" value="1"/>
</dbReference>
<evidence type="ECO:0000256" key="4">
    <source>
        <dbReference type="PROSITE-ProRule" id="PRU00335"/>
    </source>
</evidence>
<dbReference type="InterPro" id="IPR023772">
    <property type="entry name" value="DNA-bd_HTH_TetR-type_CS"/>
</dbReference>
<keyword evidence="1" id="KW-0805">Transcription regulation</keyword>
<feature type="domain" description="HTH tetR-type" evidence="5">
    <location>
        <begin position="6"/>
        <end position="66"/>
    </location>
</feature>
<evidence type="ECO:0000256" key="1">
    <source>
        <dbReference type="ARBA" id="ARBA00023015"/>
    </source>
</evidence>
<dbReference type="InterPro" id="IPR050109">
    <property type="entry name" value="HTH-type_TetR-like_transc_reg"/>
</dbReference>
<sequence length="199" mass="21258">MPPRTPLDADTILAATEEILRRHGPAKATVVDVARALGVSHAAVYKHFASKQALREAVTRRWLDRNRDTLAVVATDRAIPPARRLRAWLHAVLALKQDKIRREPELFAAYGSLAAAHSSVATDHVADLLGQLTAIIADGVADGGFRAGDPAATARAVMTATAKFHHLAHAAEWQEPGIGAELDEVCSLLLEGLSVPPTP</sequence>
<dbReference type="Pfam" id="PF00440">
    <property type="entry name" value="TetR_N"/>
    <property type="match status" value="1"/>
</dbReference>
<evidence type="ECO:0000259" key="5">
    <source>
        <dbReference type="PROSITE" id="PS50977"/>
    </source>
</evidence>
<keyword evidence="7" id="KW-1185">Reference proteome</keyword>
<evidence type="ECO:0000313" key="7">
    <source>
        <dbReference type="Proteomes" id="UP001595872"/>
    </source>
</evidence>
<dbReference type="SUPFAM" id="SSF46689">
    <property type="entry name" value="Homeodomain-like"/>
    <property type="match status" value="1"/>
</dbReference>
<feature type="DNA-binding region" description="H-T-H motif" evidence="4">
    <location>
        <begin position="29"/>
        <end position="48"/>
    </location>
</feature>
<evidence type="ECO:0000313" key="6">
    <source>
        <dbReference type="EMBL" id="MFC4908334.1"/>
    </source>
</evidence>